<gene>
    <name evidence="1" type="ORF">LH47_00756</name>
</gene>
<accession>A0A0D0QAW4</accession>
<reference evidence="1 2" key="1">
    <citation type="submission" date="2015-01" db="EMBL/GenBank/DDBJ databases">
        <title>Draft genome of Anoxybacillus thermarum strain AF/04.</title>
        <authorList>
            <person name="Poli A."/>
            <person name="Nicolaus B."/>
            <person name="Chan K.-G."/>
            <person name="Kahar U.M."/>
            <person name="Yaakob A.S."/>
            <person name="Chan C.S."/>
            <person name="Goh K.M."/>
        </authorList>
    </citation>
    <scope>NUCLEOTIDE SEQUENCE [LARGE SCALE GENOMIC DNA]</scope>
    <source>
        <strain evidence="1 2">AF/04</strain>
    </source>
</reference>
<protein>
    <submittedName>
        <fullName evidence="1">Uncharacterized protein</fullName>
    </submittedName>
</protein>
<name>A0A0D0QAW4_9BACL</name>
<dbReference type="AlphaFoldDB" id="A0A0D0QAW4"/>
<evidence type="ECO:0000313" key="2">
    <source>
        <dbReference type="Proteomes" id="UP000032102"/>
    </source>
</evidence>
<dbReference type="RefSeq" id="WP_033020066.1">
    <property type="nucleotide sequence ID" value="NZ_JXTH01000009.1"/>
</dbReference>
<proteinExistence type="predicted"/>
<organism evidence="1 2">
    <name type="scientific">Anoxybacillus thermarum</name>
    <dbReference type="NCBI Taxonomy" id="404937"/>
    <lineage>
        <taxon>Bacteria</taxon>
        <taxon>Bacillati</taxon>
        <taxon>Bacillota</taxon>
        <taxon>Bacilli</taxon>
        <taxon>Bacillales</taxon>
        <taxon>Anoxybacillaceae</taxon>
        <taxon>Anoxybacillus</taxon>
    </lineage>
</organism>
<dbReference type="PATRIC" id="fig|404937.3.peg.774"/>
<sequence length="153" mass="18022">MLLKDIEVVVNTNSIFMNTSRNVIGEIYLKIGDFFFPEEGWNDFVVVILGWWQKNIMNIKNDRIGTVYEFDFMDGPWFMKGKKISEHTIGLEFVRNKSDSQQIVFTCLCQVAQLQQSILNATEKLLIELKSRKWHSDDIEELDKIWRLLQSLN</sequence>
<dbReference type="Proteomes" id="UP000032102">
    <property type="component" value="Unassembled WGS sequence"/>
</dbReference>
<comment type="caution">
    <text evidence="1">The sequence shown here is derived from an EMBL/GenBank/DDBJ whole genome shotgun (WGS) entry which is preliminary data.</text>
</comment>
<dbReference type="EMBL" id="JXTH01000009">
    <property type="protein sequence ID" value="KIQ95208.1"/>
    <property type="molecule type" value="Genomic_DNA"/>
</dbReference>
<keyword evidence="2" id="KW-1185">Reference proteome</keyword>
<evidence type="ECO:0000313" key="1">
    <source>
        <dbReference type="EMBL" id="KIQ95208.1"/>
    </source>
</evidence>